<evidence type="ECO:0000313" key="1">
    <source>
        <dbReference type="EMBL" id="SPP27648.1"/>
    </source>
</evidence>
<reference evidence="2" key="1">
    <citation type="submission" date="2018-04" db="EMBL/GenBank/DDBJ databases">
        <authorList>
            <person name="Illikoud N."/>
        </authorList>
    </citation>
    <scope>NUCLEOTIDE SEQUENCE [LARGE SCALE GENOMIC DNA]</scope>
</reference>
<organism evidence="1 2">
    <name type="scientific">Brochothrix thermosphacta</name>
    <name type="common">Microbacterium thermosphactum</name>
    <dbReference type="NCBI Taxonomy" id="2756"/>
    <lineage>
        <taxon>Bacteria</taxon>
        <taxon>Bacillati</taxon>
        <taxon>Bacillota</taxon>
        <taxon>Bacilli</taxon>
        <taxon>Bacillales</taxon>
        <taxon>Listeriaceae</taxon>
        <taxon>Brochothrix</taxon>
    </lineage>
</organism>
<name>A0A2X0QU52_BROTH</name>
<dbReference type="AlphaFoldDB" id="A0A2X0QU52"/>
<accession>A0A2X0QU52</accession>
<proteinExistence type="predicted"/>
<gene>
    <name evidence="1" type="ORF">BTBSAS_170041</name>
</gene>
<dbReference type="Proteomes" id="UP000270190">
    <property type="component" value="Unassembled WGS sequence"/>
</dbReference>
<protein>
    <submittedName>
        <fullName evidence="1">Uncharacterized protein</fullName>
    </submittedName>
</protein>
<evidence type="ECO:0000313" key="2">
    <source>
        <dbReference type="Proteomes" id="UP000270190"/>
    </source>
</evidence>
<dbReference type="EMBL" id="OUNC01000009">
    <property type="protein sequence ID" value="SPP27648.1"/>
    <property type="molecule type" value="Genomic_DNA"/>
</dbReference>
<sequence>MSKTDIFYEFNFVIVNIVSDVFAKT</sequence>